<dbReference type="GO" id="GO:0004061">
    <property type="term" value="F:arylformamidase activity"/>
    <property type="evidence" value="ECO:0007669"/>
    <property type="project" value="InterPro"/>
</dbReference>
<comment type="caution">
    <text evidence="2">The sequence shown here is derived from an EMBL/GenBank/DDBJ whole genome shotgun (WGS) entry which is preliminary data.</text>
</comment>
<dbReference type="Gene3D" id="3.50.30.50">
    <property type="entry name" value="Putative cyclase"/>
    <property type="match status" value="1"/>
</dbReference>
<dbReference type="EMBL" id="VSSQ01065317">
    <property type="protein sequence ID" value="MPN18060.1"/>
    <property type="molecule type" value="Genomic_DNA"/>
</dbReference>
<evidence type="ECO:0000256" key="1">
    <source>
        <dbReference type="SAM" id="MobiDB-lite"/>
    </source>
</evidence>
<gene>
    <name evidence="2" type="ORF">SDC9_165418</name>
</gene>
<reference evidence="2" key="1">
    <citation type="submission" date="2019-08" db="EMBL/GenBank/DDBJ databases">
        <authorList>
            <person name="Kucharzyk K."/>
            <person name="Murdoch R.W."/>
            <person name="Higgins S."/>
            <person name="Loffler F."/>
        </authorList>
    </citation>
    <scope>NUCLEOTIDE SEQUENCE</scope>
</reference>
<sequence>MTERGVGAIGHETADTDPGFVTTREGAYPYPGEQYILMQDRIQIELMANLSEVPPTGAIIVCAFPKLKGGTGFSARCFAVCPLD</sequence>
<protein>
    <recommendedName>
        <fullName evidence="3">Cyclase</fullName>
    </recommendedName>
</protein>
<proteinExistence type="predicted"/>
<accession>A0A645FWL5</accession>
<name>A0A645FWL5_9ZZZZ</name>
<organism evidence="2">
    <name type="scientific">bioreactor metagenome</name>
    <dbReference type="NCBI Taxonomy" id="1076179"/>
    <lineage>
        <taxon>unclassified sequences</taxon>
        <taxon>metagenomes</taxon>
        <taxon>ecological metagenomes</taxon>
    </lineage>
</organism>
<dbReference type="AlphaFoldDB" id="A0A645FWL5"/>
<dbReference type="GO" id="GO:0019441">
    <property type="term" value="P:L-tryptophan catabolic process to kynurenine"/>
    <property type="evidence" value="ECO:0007669"/>
    <property type="project" value="InterPro"/>
</dbReference>
<evidence type="ECO:0008006" key="3">
    <source>
        <dbReference type="Google" id="ProtNLM"/>
    </source>
</evidence>
<evidence type="ECO:0000313" key="2">
    <source>
        <dbReference type="EMBL" id="MPN18060.1"/>
    </source>
</evidence>
<dbReference type="InterPro" id="IPR037175">
    <property type="entry name" value="KFase_sf"/>
</dbReference>
<dbReference type="SUPFAM" id="SSF102198">
    <property type="entry name" value="Putative cyclase"/>
    <property type="match status" value="1"/>
</dbReference>
<feature type="region of interest" description="Disordered" evidence="1">
    <location>
        <begin position="1"/>
        <end position="22"/>
    </location>
</feature>